<dbReference type="RefSeq" id="WP_089296633.1">
    <property type="nucleotide sequence ID" value="NZ_BOMU01000070.1"/>
</dbReference>
<evidence type="ECO:0000313" key="4">
    <source>
        <dbReference type="Proteomes" id="UP000198415"/>
    </source>
</evidence>
<dbReference type="Pfam" id="PF18075">
    <property type="entry name" value="FtsX_ECD"/>
    <property type="match status" value="1"/>
</dbReference>
<feature type="transmembrane region" description="Helical" evidence="1">
    <location>
        <begin position="41"/>
        <end position="64"/>
    </location>
</feature>
<evidence type="ECO:0000256" key="1">
    <source>
        <dbReference type="SAM" id="Phobius"/>
    </source>
</evidence>
<evidence type="ECO:0000259" key="2">
    <source>
        <dbReference type="Pfam" id="PF18075"/>
    </source>
</evidence>
<feature type="domain" description="FtsX extracellular" evidence="2">
    <location>
        <begin position="103"/>
        <end position="190"/>
    </location>
</feature>
<dbReference type="EMBL" id="FZNR01000014">
    <property type="protein sequence ID" value="SNS36172.1"/>
    <property type="molecule type" value="Genomic_DNA"/>
</dbReference>
<keyword evidence="1" id="KW-0812">Transmembrane</keyword>
<dbReference type="AlphaFoldDB" id="A0A239DWU2"/>
<keyword evidence="4" id="KW-1185">Reference proteome</keyword>
<keyword evidence="1" id="KW-1133">Transmembrane helix</keyword>
<sequence length="205" mass="21947">MQRNLRDHFEAAVSDDPGFALDGMAQAAIVEGSRLRRRHGWLAPVGVAAGLIAVIGAVTAPRLLADAPKSADSPVTVAAAMMPVTAPSCWREPVDRDATDVVIYLTDVTGEQLSLLRELLHGDPGLAALAFESREEAYSKFRTRWATNPDLLAAVTVTDFPAAFRLRLQPGTDFPTVRARYENAAGVDRIVGRRCATDAPVGGVQ</sequence>
<accession>A0A239DWU2</accession>
<organism evidence="3 4">
    <name type="scientific">Actinoplanes regularis</name>
    <dbReference type="NCBI Taxonomy" id="52697"/>
    <lineage>
        <taxon>Bacteria</taxon>
        <taxon>Bacillati</taxon>
        <taxon>Actinomycetota</taxon>
        <taxon>Actinomycetes</taxon>
        <taxon>Micromonosporales</taxon>
        <taxon>Micromonosporaceae</taxon>
        <taxon>Actinoplanes</taxon>
    </lineage>
</organism>
<reference evidence="3 4" key="1">
    <citation type="submission" date="2017-06" db="EMBL/GenBank/DDBJ databases">
        <authorList>
            <person name="Kim H.J."/>
            <person name="Triplett B.A."/>
        </authorList>
    </citation>
    <scope>NUCLEOTIDE SEQUENCE [LARGE SCALE GENOMIC DNA]</scope>
    <source>
        <strain evidence="3 4">DSM 43151</strain>
    </source>
</reference>
<dbReference type="InterPro" id="IPR040690">
    <property type="entry name" value="FtsX_ECD"/>
</dbReference>
<proteinExistence type="predicted"/>
<dbReference type="OrthoDB" id="3387849at2"/>
<dbReference type="Gene3D" id="3.30.70.3040">
    <property type="match status" value="1"/>
</dbReference>
<evidence type="ECO:0000313" key="3">
    <source>
        <dbReference type="EMBL" id="SNS36172.1"/>
    </source>
</evidence>
<keyword evidence="1" id="KW-0472">Membrane</keyword>
<gene>
    <name evidence="3" type="ORF">SAMN06264365_114108</name>
</gene>
<name>A0A239DWU2_9ACTN</name>
<dbReference type="Proteomes" id="UP000198415">
    <property type="component" value="Unassembled WGS sequence"/>
</dbReference>
<protein>
    <recommendedName>
        <fullName evidence="2">FtsX extracellular domain-containing protein</fullName>
    </recommendedName>
</protein>